<gene>
    <name evidence="3" type="ORF">CYMTET_28078</name>
</gene>
<dbReference type="GO" id="GO:0030198">
    <property type="term" value="P:extracellular matrix organization"/>
    <property type="evidence" value="ECO:0007669"/>
    <property type="project" value="TreeGrafter"/>
</dbReference>
<dbReference type="GO" id="GO:0006508">
    <property type="term" value="P:proteolysis"/>
    <property type="evidence" value="ECO:0007669"/>
    <property type="project" value="TreeGrafter"/>
</dbReference>
<dbReference type="Gene3D" id="2.10.25.10">
    <property type="entry name" value="Laminin"/>
    <property type="match status" value="1"/>
</dbReference>
<dbReference type="GO" id="GO:0031012">
    <property type="term" value="C:extracellular matrix"/>
    <property type="evidence" value="ECO:0007669"/>
    <property type="project" value="TreeGrafter"/>
</dbReference>
<dbReference type="PROSITE" id="PS50092">
    <property type="entry name" value="TSP1"/>
    <property type="match status" value="2"/>
</dbReference>
<evidence type="ECO:0000313" key="4">
    <source>
        <dbReference type="Proteomes" id="UP001190700"/>
    </source>
</evidence>
<dbReference type="EMBL" id="LGRX02015721">
    <property type="protein sequence ID" value="KAK3263099.1"/>
    <property type="molecule type" value="Genomic_DNA"/>
</dbReference>
<keyword evidence="4" id="KW-1185">Reference proteome</keyword>
<dbReference type="InterPro" id="IPR000884">
    <property type="entry name" value="TSP1_rpt"/>
</dbReference>
<name>A0AAE0FNL4_9CHLO</name>
<evidence type="ECO:0000256" key="1">
    <source>
        <dbReference type="ARBA" id="ARBA00004613"/>
    </source>
</evidence>
<dbReference type="Pfam" id="PF19030">
    <property type="entry name" value="TSP1_ADAMTS"/>
    <property type="match status" value="3"/>
</dbReference>
<dbReference type="InterPro" id="IPR050439">
    <property type="entry name" value="ADAMTS_ADAMTS-like"/>
</dbReference>
<evidence type="ECO:0008006" key="5">
    <source>
        <dbReference type="Google" id="ProtNLM"/>
    </source>
</evidence>
<dbReference type="GO" id="GO:0005576">
    <property type="term" value="C:extracellular region"/>
    <property type="evidence" value="ECO:0007669"/>
    <property type="project" value="UniProtKB-SubCell"/>
</dbReference>
<accession>A0AAE0FNL4</accession>
<dbReference type="Gene3D" id="2.20.100.10">
    <property type="entry name" value="Thrombospondin type-1 (TSP1) repeat"/>
    <property type="match status" value="2"/>
</dbReference>
<dbReference type="Gene3D" id="2.60.40.680">
    <property type="match status" value="1"/>
</dbReference>
<keyword evidence="2" id="KW-0964">Secreted</keyword>
<dbReference type="InterPro" id="IPR036383">
    <property type="entry name" value="TSP1_rpt_sf"/>
</dbReference>
<dbReference type="PANTHER" id="PTHR13723:SF281">
    <property type="entry name" value="PAPILIN"/>
    <property type="match status" value="1"/>
</dbReference>
<evidence type="ECO:0000313" key="3">
    <source>
        <dbReference type="EMBL" id="KAK3263099.1"/>
    </source>
</evidence>
<dbReference type="SUPFAM" id="SSF82895">
    <property type="entry name" value="TSP-1 type 1 repeat"/>
    <property type="match status" value="2"/>
</dbReference>
<reference evidence="3 4" key="1">
    <citation type="journal article" date="2015" name="Genome Biol. Evol.">
        <title>Comparative Genomics of a Bacterivorous Green Alga Reveals Evolutionary Causalities and Consequences of Phago-Mixotrophic Mode of Nutrition.</title>
        <authorList>
            <person name="Burns J.A."/>
            <person name="Paasch A."/>
            <person name="Narechania A."/>
            <person name="Kim E."/>
        </authorList>
    </citation>
    <scope>NUCLEOTIDE SEQUENCE [LARGE SCALE GENOMIC DNA]</scope>
    <source>
        <strain evidence="3 4">PLY_AMNH</strain>
    </source>
</reference>
<feature type="non-terminal residue" evidence="3">
    <location>
        <position position="1"/>
    </location>
</feature>
<feature type="non-terminal residue" evidence="3">
    <location>
        <position position="1776"/>
    </location>
</feature>
<dbReference type="PANTHER" id="PTHR13723">
    <property type="entry name" value="ADAMTS A DISINTEGRIN AND METALLOPROTEASE WITH THROMBOSPONDIN MOTIFS PROTEASE"/>
    <property type="match status" value="1"/>
</dbReference>
<dbReference type="SMART" id="SM00209">
    <property type="entry name" value="TSP1"/>
    <property type="match status" value="3"/>
</dbReference>
<sequence length="1776" mass="181737">HEALTARCEGTAQVDLSSLAVRLELAMSGTSLSLEGSCATPEPASGAADCANDGASLLDWFSSLEDVGATVKVAFEYGSGGDAAESEAMEVVLARTPVYTALSGAGVVLTMPMGPRLQGEHFVSKATANTGGYALEAFTLELKYTVGVLAYVSYTSSSLYNAPVVNGDPDAGTVTYLVTGSLDQATAASITGDAVELAQFTFSVSSAAAPGTTSGVMSCVVTEMVNAGSFTFLRDTAAQVNGALDGAQTAAQLTVEEPTVVGVFAYAASAELCNTAHLDQSSTATSITSMAVYSSGSDQVLQFGWSDLSYSFTDNSTSNSVATLGSGSLEVGSQHGAGAAALHVSVKHAVHAATLKFRVWFPTLVNLTAAHATLAQIQDAQDPAACGSALYQTAQLAAIVHFGGADLPDIPVDGSCLVALASNDSTVAEVEGRLVHGRGDGVALVSPSTSSSDIPTIDVVMTVSSTATVTVEELVGELITGAVWDTAGVTTVDLDPASSLSLKATLQQVLSAEGQRGPVFFWARLSDDTWQTLLPQDGLNVSVAAGYERQLGVAQERGLMVGEVMAGAEWALGPMLTGVWQDQCSGAVLATGSANVLLDMAAPVSVTLTADNARIARPEDAAADAPVSIPTSAVLKVTLHFDDGTTRDMSADSRTNLTVLSGSHLATLGGAGYTLSSASGATGHGGVEVLATFVDYAAAVDLSARVQVTLVQLDGLQLAARPYPAFAGSADVATTVLRQVHCSGQYQRASSEVSAVLSDGSAYDVTSEAQVASSDAAVVEVGPSLLVPVSPGACELLASWNSHSSEVVNMTVTPAPARVTQLEHATVWGSQGTFVGVTGSQQRLAVTATFDDGTQFPDALNEEAIPSSWLTPSMYLAFDSSEPEAVNVNEEGVATLVGNHHSGVILTVSSTCADGTVDDSAAANDTLYANLEPELGDVDLGMQHGLQLPAVSAGESFDVAVRVNSASAYLLSFQVVIRLDAALLTATTCNAGSDWAEYGLFCTIGDPAEEVLLLGSQATSTVQGAAISIATVTFAAAVPSDASVLTSLVGDIEVMIRADSADDDKGNATMVAGAGDLLIFGSNKRRRSMLTRTEHYRNPKNIRSMAAAARWHGAARRALEECEVRGDANADCAFDVSDVLFVQRHLARFDGYTDLSGLGAFQRQQMDPTMDHLRADSDRAALGCTPSEYGAPCPTAADALYLLRARQKYYPFLQVPPGGVSAVAAVDEGANGTRLVLTVSVVDQSGEAPAAEQVEVRLEVSTQLNLNMSFVVGEDVSPTSDGLVVTAVSIGNGAYEAVAMGAGDCGSFVAEGMGVAVLVKTFDSSGASGTERQFPFFGSTADPYGAQGYTFDALTSVLLPVTYCSPPPSPPPVPNPPPESLTTLPAAAMSSALPLPPPTPAMWMMEDWSSCSIVCDSGTGAGTQTRNVWCANARDESECPGDRPADTQPCNYLACEIFRATPSAWGECEDVCAPSQQRRAVTCQGSYTGLAEHDQCDAQELAAVGLWETCGNQACEAVRWEVGVWGRCDVTCGGGSARRSVTCEIQGQATSGCVEAEKPEEVRGCNQHPCEPANWAVGAWGGCSEEGGDGVSLQERDVTCMLADGTVAADPSVCSNTMPAVVAVCGKEAGCNAQQAGAEAAADCNGRGACVSGECSCSDGYTGALCQVAPGCTGVATAHGDCCAGTVNFAGECCGGANSTTDAAGACCASGVLDACGVCDGEGAYIDILGECCAVLDAGGLCCGSGYVDDCGVCEGDGMDCVQEPVDVLQARGGGG</sequence>
<dbReference type="Pfam" id="PF23106">
    <property type="entry name" value="EGF_Teneurin"/>
    <property type="match status" value="1"/>
</dbReference>
<comment type="subcellular location">
    <subcellularLocation>
        <location evidence="1">Secreted</location>
    </subcellularLocation>
</comment>
<dbReference type="GO" id="GO:0004222">
    <property type="term" value="F:metalloendopeptidase activity"/>
    <property type="evidence" value="ECO:0007669"/>
    <property type="project" value="TreeGrafter"/>
</dbReference>
<organism evidence="3 4">
    <name type="scientific">Cymbomonas tetramitiformis</name>
    <dbReference type="NCBI Taxonomy" id="36881"/>
    <lineage>
        <taxon>Eukaryota</taxon>
        <taxon>Viridiplantae</taxon>
        <taxon>Chlorophyta</taxon>
        <taxon>Pyramimonadophyceae</taxon>
        <taxon>Pyramimonadales</taxon>
        <taxon>Pyramimonadaceae</taxon>
        <taxon>Cymbomonas</taxon>
    </lineage>
</organism>
<protein>
    <recommendedName>
        <fullName evidence="5">EGF-like domain-containing protein</fullName>
    </recommendedName>
</protein>
<comment type="caution">
    <text evidence="3">The sequence shown here is derived from an EMBL/GenBank/DDBJ whole genome shotgun (WGS) entry which is preliminary data.</text>
</comment>
<evidence type="ECO:0000256" key="2">
    <source>
        <dbReference type="ARBA" id="ARBA00022525"/>
    </source>
</evidence>
<dbReference type="Proteomes" id="UP001190700">
    <property type="component" value="Unassembled WGS sequence"/>
</dbReference>
<proteinExistence type="predicted"/>